<dbReference type="AlphaFoldDB" id="A0A915E9A3"/>
<proteinExistence type="predicted"/>
<keyword evidence="1" id="KW-1185">Reference proteome</keyword>
<reference evidence="2" key="1">
    <citation type="submission" date="2022-11" db="UniProtKB">
        <authorList>
            <consortium name="WormBaseParasite"/>
        </authorList>
    </citation>
    <scope>IDENTIFICATION</scope>
</reference>
<sequence length="153" mass="17577">MRLTGMMIRCCYQKEPDSWKRSNCKSKHETHCPSCKLILNLLHYVAQNGEAIYEGNFTACQTYSITPPLSTTASNELRNKERRKMAIIALLSHWQTLICNEVQLADNILAQKYKYNANRRASSVLQSGHPDNNVVCSLPLQQKQKSFLKRCQE</sequence>
<evidence type="ECO:0000313" key="2">
    <source>
        <dbReference type="WBParaSite" id="jg3429"/>
    </source>
</evidence>
<dbReference type="WBParaSite" id="jg3429">
    <property type="protein sequence ID" value="jg3429"/>
    <property type="gene ID" value="jg3429"/>
</dbReference>
<organism evidence="1 2">
    <name type="scientific">Ditylenchus dipsaci</name>
    <dbReference type="NCBI Taxonomy" id="166011"/>
    <lineage>
        <taxon>Eukaryota</taxon>
        <taxon>Metazoa</taxon>
        <taxon>Ecdysozoa</taxon>
        <taxon>Nematoda</taxon>
        <taxon>Chromadorea</taxon>
        <taxon>Rhabditida</taxon>
        <taxon>Tylenchina</taxon>
        <taxon>Tylenchomorpha</taxon>
        <taxon>Sphaerularioidea</taxon>
        <taxon>Anguinidae</taxon>
        <taxon>Anguininae</taxon>
        <taxon>Ditylenchus</taxon>
    </lineage>
</organism>
<accession>A0A915E9A3</accession>
<name>A0A915E9A3_9BILA</name>
<dbReference type="Proteomes" id="UP000887574">
    <property type="component" value="Unplaced"/>
</dbReference>
<protein>
    <submittedName>
        <fullName evidence="2">Uncharacterized protein</fullName>
    </submittedName>
</protein>
<evidence type="ECO:0000313" key="1">
    <source>
        <dbReference type="Proteomes" id="UP000887574"/>
    </source>
</evidence>